<sequence length="74" mass="8447">MASMMHRPQTQKPKEGQRKFSPPGPTYMSDDQIGMFTVPRQSILFPIQPLSISFGLSPLRIEVSMLIFDLQRPI</sequence>
<proteinExistence type="predicted"/>
<gene>
    <name evidence="1" type="ORF">BO66DRAFT_390177</name>
</gene>
<dbReference type="EMBL" id="KZ824945">
    <property type="protein sequence ID" value="RAH72056.1"/>
    <property type="molecule type" value="Genomic_DNA"/>
</dbReference>
<dbReference type="Proteomes" id="UP000249661">
    <property type="component" value="Unassembled WGS sequence"/>
</dbReference>
<protein>
    <submittedName>
        <fullName evidence="1">Uncharacterized protein</fullName>
    </submittedName>
</protein>
<keyword evidence="2" id="KW-1185">Reference proteome</keyword>
<accession>A0ACD1HFB0</accession>
<organism evidence="1 2">
    <name type="scientific">Aspergillus aculeatinus CBS 121060</name>
    <dbReference type="NCBI Taxonomy" id="1448322"/>
    <lineage>
        <taxon>Eukaryota</taxon>
        <taxon>Fungi</taxon>
        <taxon>Dikarya</taxon>
        <taxon>Ascomycota</taxon>
        <taxon>Pezizomycotina</taxon>
        <taxon>Eurotiomycetes</taxon>
        <taxon>Eurotiomycetidae</taxon>
        <taxon>Eurotiales</taxon>
        <taxon>Aspergillaceae</taxon>
        <taxon>Aspergillus</taxon>
        <taxon>Aspergillus subgen. Circumdati</taxon>
    </lineage>
</organism>
<name>A0ACD1HFB0_9EURO</name>
<reference evidence="1" key="1">
    <citation type="submission" date="2018-02" db="EMBL/GenBank/DDBJ databases">
        <title>The genomes of Aspergillus section Nigri reveals drivers in fungal speciation.</title>
        <authorList>
            <consortium name="DOE Joint Genome Institute"/>
            <person name="Vesth T.C."/>
            <person name="Nybo J."/>
            <person name="Theobald S."/>
            <person name="Brandl J."/>
            <person name="Frisvad J.C."/>
            <person name="Nielsen K.F."/>
            <person name="Lyhne E.K."/>
            <person name="Kogle M.E."/>
            <person name="Kuo A."/>
            <person name="Riley R."/>
            <person name="Clum A."/>
            <person name="Nolan M."/>
            <person name="Lipzen A."/>
            <person name="Salamov A."/>
            <person name="Henrissat B."/>
            <person name="Wiebenga A."/>
            <person name="De vries R.P."/>
            <person name="Grigoriev I.V."/>
            <person name="Mortensen U.H."/>
            <person name="Andersen M.R."/>
            <person name="Baker S.E."/>
        </authorList>
    </citation>
    <scope>NUCLEOTIDE SEQUENCE</scope>
    <source>
        <strain evidence="1">CBS 121060</strain>
    </source>
</reference>
<evidence type="ECO:0000313" key="1">
    <source>
        <dbReference type="EMBL" id="RAH72056.1"/>
    </source>
</evidence>
<evidence type="ECO:0000313" key="2">
    <source>
        <dbReference type="Proteomes" id="UP000249661"/>
    </source>
</evidence>